<keyword evidence="2" id="KW-0328">Glycosyltransferase</keyword>
<comment type="similarity">
    <text evidence="1">Belongs to the UDP-glycosyltransferase family.</text>
</comment>
<dbReference type="GO" id="GO:0035251">
    <property type="term" value="F:UDP-glucosyltransferase activity"/>
    <property type="evidence" value="ECO:0007669"/>
    <property type="project" value="TreeGrafter"/>
</dbReference>
<evidence type="ECO:0000256" key="3">
    <source>
        <dbReference type="ARBA" id="ARBA00022679"/>
    </source>
</evidence>
<evidence type="ECO:0000313" key="5">
    <source>
        <dbReference type="Proteomes" id="UP001187192"/>
    </source>
</evidence>
<name>A0AA88JHP5_FICCA</name>
<dbReference type="Pfam" id="PF00201">
    <property type="entry name" value="UDPGT"/>
    <property type="match status" value="1"/>
</dbReference>
<dbReference type="Gene3D" id="3.40.50.2000">
    <property type="entry name" value="Glycogen Phosphorylase B"/>
    <property type="match status" value="2"/>
</dbReference>
<dbReference type="PANTHER" id="PTHR48047">
    <property type="entry name" value="GLYCOSYLTRANSFERASE"/>
    <property type="match status" value="1"/>
</dbReference>
<proteinExistence type="inferred from homology"/>
<dbReference type="InterPro" id="IPR002213">
    <property type="entry name" value="UDP_glucos_trans"/>
</dbReference>
<accession>A0AA88JHP5</accession>
<dbReference type="Proteomes" id="UP001187192">
    <property type="component" value="Unassembled WGS sequence"/>
</dbReference>
<keyword evidence="3" id="KW-0808">Transferase</keyword>
<evidence type="ECO:0000256" key="1">
    <source>
        <dbReference type="ARBA" id="ARBA00009995"/>
    </source>
</evidence>
<reference evidence="4" key="1">
    <citation type="submission" date="2023-07" db="EMBL/GenBank/DDBJ databases">
        <title>draft genome sequence of fig (Ficus carica).</title>
        <authorList>
            <person name="Takahashi T."/>
            <person name="Nishimura K."/>
        </authorList>
    </citation>
    <scope>NUCLEOTIDE SEQUENCE</scope>
</reference>
<dbReference type="AlphaFoldDB" id="A0AA88JHP5"/>
<keyword evidence="5" id="KW-1185">Reference proteome</keyword>
<evidence type="ECO:0000256" key="2">
    <source>
        <dbReference type="ARBA" id="ARBA00022676"/>
    </source>
</evidence>
<gene>
    <name evidence="4" type="ORF">TIFTF001_055621</name>
</gene>
<dbReference type="SUPFAM" id="SSF53756">
    <property type="entry name" value="UDP-Glycosyltransferase/glycogen phosphorylase"/>
    <property type="match status" value="1"/>
</dbReference>
<protein>
    <submittedName>
        <fullName evidence="4">Uncharacterized protein</fullName>
    </submittedName>
</protein>
<sequence>MVTHCGWNSIIEAVSAGKPMITWPLSAEQFYNEKLVTDVLRIGVAVGVREWSFDVWQLGKELVKREQLEKAVEFLMGGGGGGEEAADMRKRVRNLAEDAKKAVETGGSSQTNLMALINELKYLKNLKDT</sequence>
<evidence type="ECO:0000313" key="4">
    <source>
        <dbReference type="EMBL" id="GMN72457.1"/>
    </source>
</evidence>
<dbReference type="EMBL" id="BTGU01018077">
    <property type="protein sequence ID" value="GMN72457.1"/>
    <property type="molecule type" value="Genomic_DNA"/>
</dbReference>
<dbReference type="PANTHER" id="PTHR48047:SF45">
    <property type="entry name" value="SCOPOLETIN GLUCOSYLTRANSFERASE-LIKE"/>
    <property type="match status" value="1"/>
</dbReference>
<comment type="caution">
    <text evidence="4">The sequence shown here is derived from an EMBL/GenBank/DDBJ whole genome shotgun (WGS) entry which is preliminary data.</text>
</comment>
<organism evidence="4 5">
    <name type="scientific">Ficus carica</name>
    <name type="common">Common fig</name>
    <dbReference type="NCBI Taxonomy" id="3494"/>
    <lineage>
        <taxon>Eukaryota</taxon>
        <taxon>Viridiplantae</taxon>
        <taxon>Streptophyta</taxon>
        <taxon>Embryophyta</taxon>
        <taxon>Tracheophyta</taxon>
        <taxon>Spermatophyta</taxon>
        <taxon>Magnoliopsida</taxon>
        <taxon>eudicotyledons</taxon>
        <taxon>Gunneridae</taxon>
        <taxon>Pentapetalae</taxon>
        <taxon>rosids</taxon>
        <taxon>fabids</taxon>
        <taxon>Rosales</taxon>
        <taxon>Moraceae</taxon>
        <taxon>Ficeae</taxon>
        <taxon>Ficus</taxon>
    </lineage>
</organism>